<accession>A0A3B1DJ60</accession>
<evidence type="ECO:0000259" key="4">
    <source>
        <dbReference type="PROSITE" id="PS51635"/>
    </source>
</evidence>
<dbReference type="PANTHER" id="PTHR14226:SF29">
    <property type="entry name" value="NEUROPATHY TARGET ESTERASE SWS"/>
    <property type="match status" value="1"/>
</dbReference>
<keyword evidence="1" id="KW-0378">Hydrolase</keyword>
<dbReference type="Pfam" id="PF01734">
    <property type="entry name" value="Patatin"/>
    <property type="match status" value="1"/>
</dbReference>
<keyword evidence="2" id="KW-0442">Lipid degradation</keyword>
<dbReference type="InterPro" id="IPR050301">
    <property type="entry name" value="NTE"/>
</dbReference>
<dbReference type="PROSITE" id="PS51635">
    <property type="entry name" value="PNPLA"/>
    <property type="match status" value="1"/>
</dbReference>
<dbReference type="PANTHER" id="PTHR14226">
    <property type="entry name" value="NEUROPATHY TARGET ESTERASE/SWISS CHEESE D.MELANOGASTER"/>
    <property type="match status" value="1"/>
</dbReference>
<dbReference type="InterPro" id="IPR016035">
    <property type="entry name" value="Acyl_Trfase/lysoPLipase"/>
</dbReference>
<evidence type="ECO:0000256" key="1">
    <source>
        <dbReference type="ARBA" id="ARBA00022801"/>
    </source>
</evidence>
<dbReference type="InterPro" id="IPR002641">
    <property type="entry name" value="PNPLA_dom"/>
</dbReference>
<sequence>MKKIGLALSAGGARGLSQIVILEAFEELGIKPHIISGCSVGAVIGTAFASGMTANEMKDSVREIILKDHHKSKELFKGFDMLKILNLVDLTVNSGGLIKGEKFINFIEQKIKKKRFEELDIPVKVVTTEYWNRKEVVFDSGELLKAIKASYSLPALFTPSKIDDGLYLDGGLVNPLPFDILLDECDIVVGIDVLAKNSVNGNNAPSSLDTLFSSFQIMQKAILNEKLKTSTPDILIRTDIKGVRLFEFNKAESVWKQSAKYKDELKSQLSVYL</sequence>
<dbReference type="EMBL" id="UOGD01000422">
    <property type="protein sequence ID" value="VAX28647.1"/>
    <property type="molecule type" value="Genomic_DNA"/>
</dbReference>
<dbReference type="SUPFAM" id="SSF52151">
    <property type="entry name" value="FabD/lysophospholipase-like"/>
    <property type="match status" value="1"/>
</dbReference>
<feature type="domain" description="PNPLA" evidence="4">
    <location>
        <begin position="6"/>
        <end position="182"/>
    </location>
</feature>
<organism evidence="5">
    <name type="scientific">hydrothermal vent metagenome</name>
    <dbReference type="NCBI Taxonomy" id="652676"/>
    <lineage>
        <taxon>unclassified sequences</taxon>
        <taxon>metagenomes</taxon>
        <taxon>ecological metagenomes</taxon>
    </lineage>
</organism>
<dbReference type="GO" id="GO:0016042">
    <property type="term" value="P:lipid catabolic process"/>
    <property type="evidence" value="ECO:0007669"/>
    <property type="project" value="UniProtKB-KW"/>
</dbReference>
<protein>
    <submittedName>
        <fullName evidence="5">UPF0028 protein YchK</fullName>
    </submittedName>
</protein>
<gene>
    <name evidence="5" type="ORF">MNBD_IGNAVI01-1390</name>
</gene>
<evidence type="ECO:0000256" key="3">
    <source>
        <dbReference type="ARBA" id="ARBA00023098"/>
    </source>
</evidence>
<reference evidence="5" key="1">
    <citation type="submission" date="2018-06" db="EMBL/GenBank/DDBJ databases">
        <authorList>
            <person name="Zhirakovskaya E."/>
        </authorList>
    </citation>
    <scope>NUCLEOTIDE SEQUENCE</scope>
</reference>
<dbReference type="Gene3D" id="3.40.1090.10">
    <property type="entry name" value="Cytosolic phospholipase A2 catalytic domain"/>
    <property type="match status" value="2"/>
</dbReference>
<evidence type="ECO:0000313" key="5">
    <source>
        <dbReference type="EMBL" id="VAX28647.1"/>
    </source>
</evidence>
<keyword evidence="3" id="KW-0443">Lipid metabolism</keyword>
<name>A0A3B1DJ60_9ZZZZ</name>
<dbReference type="CDD" id="cd07205">
    <property type="entry name" value="Pat_PNPLA6_PNPLA7_NTE1_like"/>
    <property type="match status" value="1"/>
</dbReference>
<dbReference type="GO" id="GO:0016787">
    <property type="term" value="F:hydrolase activity"/>
    <property type="evidence" value="ECO:0007669"/>
    <property type="project" value="UniProtKB-KW"/>
</dbReference>
<evidence type="ECO:0000256" key="2">
    <source>
        <dbReference type="ARBA" id="ARBA00022963"/>
    </source>
</evidence>
<proteinExistence type="predicted"/>
<dbReference type="AlphaFoldDB" id="A0A3B1DJ60"/>